<dbReference type="AlphaFoldDB" id="A0A0V1F6R2"/>
<evidence type="ECO:0000313" key="2">
    <source>
        <dbReference type="Proteomes" id="UP000054995"/>
    </source>
</evidence>
<protein>
    <submittedName>
        <fullName evidence="1">Uncharacterized protein</fullName>
    </submittedName>
</protein>
<name>A0A0V1F6R2_TRIPS</name>
<dbReference type="OrthoDB" id="5844348at2759"/>
<organism evidence="1 2">
    <name type="scientific">Trichinella pseudospiralis</name>
    <name type="common">Parasitic roundworm</name>
    <dbReference type="NCBI Taxonomy" id="6337"/>
    <lineage>
        <taxon>Eukaryota</taxon>
        <taxon>Metazoa</taxon>
        <taxon>Ecdysozoa</taxon>
        <taxon>Nematoda</taxon>
        <taxon>Enoplea</taxon>
        <taxon>Dorylaimia</taxon>
        <taxon>Trichinellida</taxon>
        <taxon>Trichinellidae</taxon>
        <taxon>Trichinella</taxon>
    </lineage>
</organism>
<evidence type="ECO:0000313" key="1">
    <source>
        <dbReference type="EMBL" id="KRY81656.1"/>
    </source>
</evidence>
<dbReference type="EMBL" id="JYDT01000212">
    <property type="protein sequence ID" value="KRY81656.1"/>
    <property type="molecule type" value="Genomic_DNA"/>
</dbReference>
<accession>A0A0V1F6R2</accession>
<comment type="caution">
    <text evidence="1">The sequence shown here is derived from an EMBL/GenBank/DDBJ whole genome shotgun (WGS) entry which is preliminary data.</text>
</comment>
<keyword evidence="2" id="KW-1185">Reference proteome</keyword>
<proteinExistence type="predicted"/>
<sequence>MNIPFFYVSISAPFYQQKTLVPQGISQVDLQLYIRLEMKSKCCKMLRAVANGDLHILKGTNKSLCTKCYTLKRTNRNDKCWICGSGMRGCPGKLYTNLDAADTLAAEDPRPVSEIYDELASNATTILDTAAYFPLWDQARNSMYYSRLKKYPRLPARRQDLRLTAKQTTTKSGAQFLMHHLPTSDILIFAPKTGLFNLHESYLLPVVYCLTVRKDLPMYSLIFEVLHSQAEELCVQLDPAKFVCDFETALIPSIQGNFPNTRVQGCFFYFCQAVLRQVGQVGLRTDYIHNQEIRRKVKMLMALALPVNLALAGFEILNGGTLGPVEALFEYFQREWLPATKIPLWNVHGVIVRTNNHLEGWHSRMNKRARKHHLGFYQFLQLIIDEHSKTGMVVRQMDEGYTRGRGYVRRSAAYRVHQYSDFSRVEENTVLRSTSYAETCTADDIHVLTYLKLGEKTKPLPQIYGKKCSSAVTNFEIAGQFQTYKKVKTAMYRSQAKHFLLPPATHQQLLFNKVKAAVFYRKIYESWLNFNMHN</sequence>
<gene>
    <name evidence="1" type="ORF">T4D_16048</name>
</gene>
<reference evidence="1 2" key="1">
    <citation type="submission" date="2015-01" db="EMBL/GenBank/DDBJ databases">
        <title>Evolution of Trichinella species and genotypes.</title>
        <authorList>
            <person name="Korhonen P.K."/>
            <person name="Edoardo P."/>
            <person name="Giuseppe L.R."/>
            <person name="Gasser R.B."/>
        </authorList>
    </citation>
    <scope>NUCLEOTIDE SEQUENCE [LARGE SCALE GENOMIC DNA]</scope>
    <source>
        <strain evidence="1">ISS470</strain>
    </source>
</reference>
<dbReference type="Proteomes" id="UP000054995">
    <property type="component" value="Unassembled WGS sequence"/>
</dbReference>